<proteinExistence type="inferred from homology"/>
<evidence type="ECO:0000256" key="2">
    <source>
        <dbReference type="ARBA" id="ARBA00012180"/>
    </source>
</evidence>
<accession>A0A669E6B5</accession>
<dbReference type="InterPro" id="IPR050951">
    <property type="entry name" value="Retrovirus_Pol_polyprotein"/>
</dbReference>
<dbReference type="Gene3D" id="3.10.10.10">
    <property type="entry name" value="HIV Type 1 Reverse Transcriptase, subunit A, domain 1"/>
    <property type="match status" value="1"/>
</dbReference>
<keyword evidence="13" id="KW-1185">Reference proteome</keyword>
<dbReference type="SUPFAM" id="SSF50630">
    <property type="entry name" value="Acid proteases"/>
    <property type="match status" value="1"/>
</dbReference>
<protein>
    <recommendedName>
        <fullName evidence="2">ribonuclease H</fullName>
        <ecNumber evidence="2">3.1.26.4</ecNumber>
    </recommendedName>
</protein>
<keyword evidence="7" id="KW-0255">Endonuclease</keyword>
<dbReference type="InterPro" id="IPR043128">
    <property type="entry name" value="Rev_trsase/Diguanyl_cyclase"/>
</dbReference>
<dbReference type="InterPro" id="IPR021109">
    <property type="entry name" value="Peptidase_aspartic_dom_sf"/>
</dbReference>
<dbReference type="InterPro" id="IPR043502">
    <property type="entry name" value="DNA/RNA_pol_sf"/>
</dbReference>
<evidence type="ECO:0000256" key="8">
    <source>
        <dbReference type="ARBA" id="ARBA00022801"/>
    </source>
</evidence>
<evidence type="ECO:0000256" key="9">
    <source>
        <dbReference type="ARBA" id="ARBA00022918"/>
    </source>
</evidence>
<comment type="similarity">
    <text evidence="1">Belongs to the beta type-B retroviral polymerase family. HERV class-II K(HML-2) pol subfamily.</text>
</comment>
<feature type="domain" description="Reverse transcriptase" evidence="11">
    <location>
        <begin position="459"/>
        <end position="636"/>
    </location>
</feature>
<keyword evidence="9" id="KW-0695">RNA-directed DNA polymerase</keyword>
<evidence type="ECO:0000256" key="4">
    <source>
        <dbReference type="ARBA" id="ARBA00022679"/>
    </source>
</evidence>
<evidence type="ECO:0000256" key="10">
    <source>
        <dbReference type="ARBA" id="ARBA00023268"/>
    </source>
</evidence>
<organism evidence="12 13">
    <name type="scientific">Oreochromis niloticus</name>
    <name type="common">Nile tilapia</name>
    <name type="synonym">Tilapia nilotica</name>
    <dbReference type="NCBI Taxonomy" id="8128"/>
    <lineage>
        <taxon>Eukaryota</taxon>
        <taxon>Metazoa</taxon>
        <taxon>Chordata</taxon>
        <taxon>Craniata</taxon>
        <taxon>Vertebrata</taxon>
        <taxon>Euteleostomi</taxon>
        <taxon>Actinopterygii</taxon>
        <taxon>Neopterygii</taxon>
        <taxon>Teleostei</taxon>
        <taxon>Neoteleostei</taxon>
        <taxon>Acanthomorphata</taxon>
        <taxon>Ovalentaria</taxon>
        <taxon>Cichlomorphae</taxon>
        <taxon>Cichliformes</taxon>
        <taxon>Cichlidae</taxon>
        <taxon>African cichlids</taxon>
        <taxon>Pseudocrenilabrinae</taxon>
        <taxon>Oreochromini</taxon>
        <taxon>Oreochromis</taxon>
    </lineage>
</organism>
<name>A0A669E6B5_ORENI</name>
<dbReference type="FunFam" id="3.30.70.270:FF:000164">
    <property type="match status" value="1"/>
</dbReference>
<keyword evidence="8" id="KW-0378">Hydrolase</keyword>
<evidence type="ECO:0000256" key="1">
    <source>
        <dbReference type="ARBA" id="ARBA00010879"/>
    </source>
</evidence>
<dbReference type="FunFam" id="3.30.70.270:FF:000020">
    <property type="entry name" value="Transposon Tf2-6 polyprotein-like Protein"/>
    <property type="match status" value="1"/>
</dbReference>
<dbReference type="Pfam" id="PF17919">
    <property type="entry name" value="RT_RNaseH_2"/>
    <property type="match status" value="1"/>
</dbReference>
<dbReference type="EC" id="3.1.26.4" evidence="2"/>
<keyword evidence="10" id="KW-0511">Multifunctional enzyme</keyword>
<reference evidence="12" key="2">
    <citation type="submission" date="2025-08" db="UniProtKB">
        <authorList>
            <consortium name="Ensembl"/>
        </authorList>
    </citation>
    <scope>IDENTIFICATION</scope>
</reference>
<dbReference type="Pfam" id="PF23055">
    <property type="entry name" value="DUF7041"/>
    <property type="match status" value="1"/>
</dbReference>
<dbReference type="GO" id="GO:0004523">
    <property type="term" value="F:RNA-DNA hybrid ribonuclease activity"/>
    <property type="evidence" value="ECO:0007669"/>
    <property type="project" value="UniProtKB-EC"/>
</dbReference>
<dbReference type="InterPro" id="IPR041577">
    <property type="entry name" value="RT_RNaseH_2"/>
</dbReference>
<dbReference type="FunFam" id="3.10.10.10:FF:000007">
    <property type="entry name" value="Retrovirus-related Pol polyprotein from transposon 17.6-like Protein"/>
    <property type="match status" value="1"/>
</dbReference>
<dbReference type="CDD" id="cd01647">
    <property type="entry name" value="RT_LTR"/>
    <property type="match status" value="1"/>
</dbReference>
<dbReference type="GeneTree" id="ENSGT00990000207056"/>
<evidence type="ECO:0000313" key="13">
    <source>
        <dbReference type="Proteomes" id="UP000005207"/>
    </source>
</evidence>
<dbReference type="Proteomes" id="UP000005207">
    <property type="component" value="Linkage group LG5"/>
</dbReference>
<dbReference type="GO" id="GO:0006508">
    <property type="term" value="P:proteolysis"/>
    <property type="evidence" value="ECO:0007669"/>
    <property type="project" value="UniProtKB-KW"/>
</dbReference>
<evidence type="ECO:0000256" key="5">
    <source>
        <dbReference type="ARBA" id="ARBA00022695"/>
    </source>
</evidence>
<keyword evidence="4" id="KW-0808">Transferase</keyword>
<dbReference type="InterPro" id="IPR055469">
    <property type="entry name" value="DUF7041"/>
</dbReference>
<reference evidence="12" key="3">
    <citation type="submission" date="2025-09" db="UniProtKB">
        <authorList>
            <consortium name="Ensembl"/>
        </authorList>
    </citation>
    <scope>IDENTIFICATION</scope>
</reference>
<dbReference type="SUPFAM" id="SSF56672">
    <property type="entry name" value="DNA/RNA polymerases"/>
    <property type="match status" value="1"/>
</dbReference>
<dbReference type="AlphaFoldDB" id="A0A669E6B5"/>
<evidence type="ECO:0000256" key="7">
    <source>
        <dbReference type="ARBA" id="ARBA00022759"/>
    </source>
</evidence>
<dbReference type="Gene3D" id="3.30.70.270">
    <property type="match status" value="2"/>
</dbReference>
<reference evidence="13" key="1">
    <citation type="submission" date="2012-01" db="EMBL/GenBank/DDBJ databases">
        <title>The Genome Sequence of Oreochromis niloticus (Nile Tilapia).</title>
        <authorList>
            <consortium name="Broad Institute Genome Assembly Team"/>
            <consortium name="Broad Institute Sequencing Platform"/>
            <person name="Di Palma F."/>
            <person name="Johnson J."/>
            <person name="Lander E.S."/>
            <person name="Lindblad-Toh K."/>
        </authorList>
    </citation>
    <scope>NUCLEOTIDE SEQUENCE [LARGE SCALE GENOMIC DNA]</scope>
</reference>
<dbReference type="PROSITE" id="PS50878">
    <property type="entry name" value="RT_POL"/>
    <property type="match status" value="1"/>
</dbReference>
<dbReference type="PANTHER" id="PTHR37984:SF5">
    <property type="entry name" value="PROTEIN NYNRIN-LIKE"/>
    <property type="match status" value="1"/>
</dbReference>
<evidence type="ECO:0000259" key="11">
    <source>
        <dbReference type="PROSITE" id="PS50878"/>
    </source>
</evidence>
<dbReference type="GO" id="GO:0008233">
    <property type="term" value="F:peptidase activity"/>
    <property type="evidence" value="ECO:0007669"/>
    <property type="project" value="UniProtKB-KW"/>
</dbReference>
<sequence length="817" mass="90286">MLRLDDEASSGLEASAAAGLSPSPMAAFAVALKLPDFWLHNPPPWFVHIEAQFSLRGVSADDTKYHHVVASLDPLSTRRVMTLLWDPQPKASTPPSRRCCCGVTPSLMLSGPRNSFPSRAWATAPLSSSWRACCPCWARMTEDFSSPTSFSDSCRLQCALDLPTPRYWPRRITAPLRKRQIASSWLPGVSASRRLFRTHQRFLPPPHQCSRGPPTRPQWPESLHGGTTEKGFAFITSVLERRHGAVSRLAVSRPRETGMSALCSSRDRWQQGKAAFLRGLTLGEDFLVDSGSQKSLLLSGSDRLAEGCGPLLTAANGSPIKTFGERLVTVCFHDRDFQWNFVVAASSVPIIGADFLCAHGLLVDVANRCLIDAVSFSSLPCLTWGAQPVVHANSVDSGDVFQCLLSEFPSLTVPTFSSTVTKHGVEHYITTVGPPVFARARRLDPAKLAVAREEFATMERLGIVQRSNSAWASPLHMVPKSDGRWQPCGDFRRLNNVTQNDRYCIPHIQDFSAHLAGTSVFSKIDLVRGYHQVPVRAEDVPKTAVITPFGLFEFLRMPFGLKGAAQTFQRLMDSVLRGLPFVFVYLDDILVASSSKEQHMFHLRQGFQRLAEHGLIINPSKCQFGLPVLDFLGHRISAEGAVPLPDKFPRPTNVKALQEFLGMVNFYNRFLPRAAHLLKPLYGALKGKKANDSVDWFPESIQAFSDAKSALANAALLAHPSPSAPIALTTDASDIAVGAVLEQRISGVWQPLAFFSRTLRDSERNYSVFDRELLALHLATRHFRFFLEGRHFTAYVDHKPLTFAMSRTPAAPVGSHF</sequence>
<dbReference type="OMA" id="WPRRITA"/>
<dbReference type="CDD" id="cd09274">
    <property type="entry name" value="RNase_HI_RT_Ty3"/>
    <property type="match status" value="1"/>
</dbReference>
<dbReference type="InParanoid" id="A0A669E6B5"/>
<keyword evidence="3" id="KW-0645">Protease</keyword>
<evidence type="ECO:0000256" key="6">
    <source>
        <dbReference type="ARBA" id="ARBA00022722"/>
    </source>
</evidence>
<dbReference type="InterPro" id="IPR000477">
    <property type="entry name" value="RT_dom"/>
</dbReference>
<keyword evidence="6" id="KW-0540">Nuclease</keyword>
<evidence type="ECO:0000256" key="3">
    <source>
        <dbReference type="ARBA" id="ARBA00022670"/>
    </source>
</evidence>
<dbReference type="PANTHER" id="PTHR37984">
    <property type="entry name" value="PROTEIN CBG26694"/>
    <property type="match status" value="1"/>
</dbReference>
<keyword evidence="5" id="KW-0548">Nucleotidyltransferase</keyword>
<evidence type="ECO:0000313" key="12">
    <source>
        <dbReference type="Ensembl" id="ENSONIP00000067134.1"/>
    </source>
</evidence>
<dbReference type="GO" id="GO:0003964">
    <property type="term" value="F:RNA-directed DNA polymerase activity"/>
    <property type="evidence" value="ECO:0007669"/>
    <property type="project" value="UniProtKB-KW"/>
</dbReference>
<dbReference type="Pfam" id="PF00078">
    <property type="entry name" value="RVT_1"/>
    <property type="match status" value="1"/>
</dbReference>
<dbReference type="Ensembl" id="ENSONIT00000043079.1">
    <property type="protein sequence ID" value="ENSONIP00000067134.1"/>
    <property type="gene ID" value="ENSONIG00000037557.1"/>
</dbReference>